<organism evidence="2 3">
    <name type="scientific">Pseudodesulfovibrio nedwellii</name>
    <dbReference type="NCBI Taxonomy" id="2973072"/>
    <lineage>
        <taxon>Bacteria</taxon>
        <taxon>Pseudomonadati</taxon>
        <taxon>Thermodesulfobacteriota</taxon>
        <taxon>Desulfovibrionia</taxon>
        <taxon>Desulfovibrionales</taxon>
        <taxon>Desulfovibrionaceae</taxon>
    </lineage>
</organism>
<gene>
    <name evidence="1" type="ORF">SYK_02710</name>
    <name evidence="2" type="ORF">SYK_06820</name>
</gene>
<dbReference type="EMBL" id="AP026709">
    <property type="protein sequence ID" value="BDQ35911.1"/>
    <property type="molecule type" value="Genomic_DNA"/>
</dbReference>
<evidence type="ECO:0000313" key="1">
    <source>
        <dbReference type="EMBL" id="BDQ35911.1"/>
    </source>
</evidence>
<accession>A0ABM8AXS8</accession>
<keyword evidence="3" id="KW-1185">Reference proteome</keyword>
<sequence length="82" mass="8938">MREKTLATIQAHLDAAREKHPVFTPDGDGLLGALAKISEELGEVYMAKNDDEGLDRIVSEIFDLIAPAIRTAQGEYHDNSAS</sequence>
<protein>
    <submittedName>
        <fullName evidence="2">Uncharacterized protein</fullName>
    </submittedName>
</protein>
<dbReference type="EMBL" id="AP026709">
    <property type="protein sequence ID" value="BDQ36322.1"/>
    <property type="molecule type" value="Genomic_DNA"/>
</dbReference>
<evidence type="ECO:0000313" key="2">
    <source>
        <dbReference type="EMBL" id="BDQ36322.1"/>
    </source>
</evidence>
<name>A0ABM8AXS8_9BACT</name>
<evidence type="ECO:0000313" key="3">
    <source>
        <dbReference type="Proteomes" id="UP001317742"/>
    </source>
</evidence>
<reference evidence="2 3" key="1">
    <citation type="submission" date="2022-08" db="EMBL/GenBank/DDBJ databases">
        <title>Genome Sequence of the sulphate-reducing bacterium, Pseudodesulfovibrio sp. SYK.</title>
        <authorList>
            <person name="Kondo R."/>
            <person name="Kataoka T."/>
        </authorList>
    </citation>
    <scope>NUCLEOTIDE SEQUENCE [LARGE SCALE GENOMIC DNA]</scope>
    <source>
        <strain evidence="2 3">SYK</strain>
    </source>
</reference>
<dbReference type="SUPFAM" id="SSF101386">
    <property type="entry name" value="all-alpha NTP pyrophosphatases"/>
    <property type="match status" value="1"/>
</dbReference>
<proteinExistence type="predicted"/>
<dbReference type="Proteomes" id="UP001317742">
    <property type="component" value="Chromosome"/>
</dbReference>